<evidence type="ECO:0000313" key="2">
    <source>
        <dbReference type="EMBL" id="OCT77371.1"/>
    </source>
</evidence>
<sequence length="66" mass="7206">MFLDVCKKGFILLTLSIWNSFTICMGSSAEAKMGTKISSLRTHQWSTCVCGITGGSRAPHLELGQR</sequence>
<name>A0A974HH60_XENLA</name>
<feature type="signal peptide" evidence="1">
    <location>
        <begin position="1"/>
        <end position="29"/>
    </location>
</feature>
<dbReference type="Proteomes" id="UP000694892">
    <property type="component" value="Chromosome 6L"/>
</dbReference>
<evidence type="ECO:0000256" key="1">
    <source>
        <dbReference type="SAM" id="SignalP"/>
    </source>
</evidence>
<dbReference type="AlphaFoldDB" id="A0A974HH60"/>
<proteinExistence type="predicted"/>
<dbReference type="EMBL" id="CM004476">
    <property type="protein sequence ID" value="OCT77371.1"/>
    <property type="molecule type" value="Genomic_DNA"/>
</dbReference>
<keyword evidence="1" id="KW-0732">Signal</keyword>
<feature type="chain" id="PRO_5036847013" evidence="1">
    <location>
        <begin position="30"/>
        <end position="66"/>
    </location>
</feature>
<accession>A0A974HH60</accession>
<reference evidence="3" key="1">
    <citation type="journal article" date="2016" name="Nature">
        <title>Genome evolution in the allotetraploid frog Xenopus laevis.</title>
        <authorList>
            <person name="Session A.M."/>
            <person name="Uno Y."/>
            <person name="Kwon T."/>
            <person name="Chapman J.A."/>
            <person name="Toyoda A."/>
            <person name="Takahashi S."/>
            <person name="Fukui A."/>
            <person name="Hikosaka A."/>
            <person name="Suzuki A."/>
            <person name="Kondo M."/>
            <person name="van Heeringen S.J."/>
            <person name="Quigley I."/>
            <person name="Heinz S."/>
            <person name="Ogino H."/>
            <person name="Ochi H."/>
            <person name="Hellsten U."/>
            <person name="Lyons J.B."/>
            <person name="Simakov O."/>
            <person name="Putnam N."/>
            <person name="Stites J."/>
            <person name="Kuroki Y."/>
            <person name="Tanaka T."/>
            <person name="Michiue T."/>
            <person name="Watanabe M."/>
            <person name="Bogdanovic O."/>
            <person name="Lister R."/>
            <person name="Georgiou G."/>
            <person name="Paranjpe S.S."/>
            <person name="van Kruijsbergen I."/>
            <person name="Shu S."/>
            <person name="Carlson J."/>
            <person name="Kinoshita T."/>
            <person name="Ohta Y."/>
            <person name="Mawaribuchi S."/>
            <person name="Jenkins J."/>
            <person name="Grimwood J."/>
            <person name="Schmutz J."/>
            <person name="Mitros T."/>
            <person name="Mozaffari S.V."/>
            <person name="Suzuki Y."/>
            <person name="Haramoto Y."/>
            <person name="Yamamoto T.S."/>
            <person name="Takagi C."/>
            <person name="Heald R."/>
            <person name="Miller K."/>
            <person name="Haudenschild C."/>
            <person name="Kitzman J."/>
            <person name="Nakayama T."/>
            <person name="Izutsu Y."/>
            <person name="Robert J."/>
            <person name="Fortriede J."/>
            <person name="Burns K."/>
            <person name="Lotay V."/>
            <person name="Karimi K."/>
            <person name="Yasuoka Y."/>
            <person name="Dichmann D.S."/>
            <person name="Flajnik M.F."/>
            <person name="Houston D.W."/>
            <person name="Shendure J."/>
            <person name="DuPasquier L."/>
            <person name="Vize P.D."/>
            <person name="Zorn A.M."/>
            <person name="Ito M."/>
            <person name="Marcotte E.M."/>
            <person name="Wallingford J.B."/>
            <person name="Ito Y."/>
            <person name="Asashima M."/>
            <person name="Ueno N."/>
            <person name="Matsuda Y."/>
            <person name="Veenstra G.J."/>
            <person name="Fujiyama A."/>
            <person name="Harland R.M."/>
            <person name="Taira M."/>
            <person name="Rokhsar D.S."/>
        </authorList>
    </citation>
    <scope>NUCLEOTIDE SEQUENCE [LARGE SCALE GENOMIC DNA]</scope>
    <source>
        <strain evidence="3">J</strain>
    </source>
</reference>
<gene>
    <name evidence="2" type="ORF">XELAEV_18032572mg</name>
</gene>
<protein>
    <submittedName>
        <fullName evidence="2">Uncharacterized protein</fullName>
    </submittedName>
</protein>
<organism evidence="2 3">
    <name type="scientific">Xenopus laevis</name>
    <name type="common">African clawed frog</name>
    <dbReference type="NCBI Taxonomy" id="8355"/>
    <lineage>
        <taxon>Eukaryota</taxon>
        <taxon>Metazoa</taxon>
        <taxon>Chordata</taxon>
        <taxon>Craniata</taxon>
        <taxon>Vertebrata</taxon>
        <taxon>Euteleostomi</taxon>
        <taxon>Amphibia</taxon>
        <taxon>Batrachia</taxon>
        <taxon>Anura</taxon>
        <taxon>Pipoidea</taxon>
        <taxon>Pipidae</taxon>
        <taxon>Xenopodinae</taxon>
        <taxon>Xenopus</taxon>
        <taxon>Xenopus</taxon>
    </lineage>
</organism>
<evidence type="ECO:0000313" key="3">
    <source>
        <dbReference type="Proteomes" id="UP000694892"/>
    </source>
</evidence>